<comment type="caution">
    <text evidence="2">The sequence shown here is derived from an EMBL/GenBank/DDBJ whole genome shotgun (WGS) entry which is preliminary data.</text>
</comment>
<name>A0AAD6N6E2_PENCN</name>
<dbReference type="AlphaFoldDB" id="A0AAD6N6E2"/>
<reference evidence="2" key="1">
    <citation type="journal article" date="2023" name="IMA Fungus">
        <title>Comparative genomic study of the Penicillium genus elucidates a diverse pangenome and 15 lateral gene transfer events.</title>
        <authorList>
            <person name="Petersen C."/>
            <person name="Sorensen T."/>
            <person name="Nielsen M.R."/>
            <person name="Sondergaard T.E."/>
            <person name="Sorensen J.L."/>
            <person name="Fitzpatrick D.A."/>
            <person name="Frisvad J.C."/>
            <person name="Nielsen K.L."/>
        </authorList>
    </citation>
    <scope>NUCLEOTIDE SEQUENCE</scope>
    <source>
        <strain evidence="2">IBT 15450</strain>
    </source>
</reference>
<dbReference type="EMBL" id="JAQJZL010000010">
    <property type="protein sequence ID" value="KAJ6035350.1"/>
    <property type="molecule type" value="Genomic_DNA"/>
</dbReference>
<dbReference type="InterPro" id="IPR036188">
    <property type="entry name" value="FAD/NAD-bd_sf"/>
</dbReference>
<reference evidence="2" key="2">
    <citation type="submission" date="2023-01" db="EMBL/GenBank/DDBJ databases">
        <authorList>
            <person name="Petersen C."/>
        </authorList>
    </citation>
    <scope>NUCLEOTIDE SEQUENCE</scope>
    <source>
        <strain evidence="2">IBT 15450</strain>
    </source>
</reference>
<evidence type="ECO:0000256" key="1">
    <source>
        <dbReference type="SAM" id="MobiDB-lite"/>
    </source>
</evidence>
<proteinExistence type="predicted"/>
<dbReference type="Gene3D" id="3.50.50.60">
    <property type="entry name" value="FAD/NAD(P)-binding domain"/>
    <property type="match status" value="1"/>
</dbReference>
<sequence>MRFLGSDGIRIEPRQMSARTTASNPPGYDGTRFPNYVHVYCVQASTLFANGPVFIEFQADFIHNLFGKKESGDPITKAPPGSSTGLEGRDTRNWGHDAIPKGKVVVMGANVPNIYVEMLHYFAGIPLSLIVQRVISIGPLFFSLEAASASLLEPRNRETASKA</sequence>
<accession>A0AAD6N6E2</accession>
<organism evidence="2 3">
    <name type="scientific">Penicillium canescens</name>
    <dbReference type="NCBI Taxonomy" id="5083"/>
    <lineage>
        <taxon>Eukaryota</taxon>
        <taxon>Fungi</taxon>
        <taxon>Dikarya</taxon>
        <taxon>Ascomycota</taxon>
        <taxon>Pezizomycotina</taxon>
        <taxon>Eurotiomycetes</taxon>
        <taxon>Eurotiomycetidae</taxon>
        <taxon>Eurotiales</taxon>
        <taxon>Aspergillaceae</taxon>
        <taxon>Penicillium</taxon>
    </lineage>
</organism>
<keyword evidence="3" id="KW-1185">Reference proteome</keyword>
<gene>
    <name evidence="2" type="ORF">N7460_009525</name>
</gene>
<dbReference type="Proteomes" id="UP001219568">
    <property type="component" value="Unassembled WGS sequence"/>
</dbReference>
<evidence type="ECO:0000313" key="3">
    <source>
        <dbReference type="Proteomes" id="UP001219568"/>
    </source>
</evidence>
<protein>
    <submittedName>
        <fullName evidence="2">Uncharacterized protein</fullName>
    </submittedName>
</protein>
<evidence type="ECO:0000313" key="2">
    <source>
        <dbReference type="EMBL" id="KAJ6035350.1"/>
    </source>
</evidence>
<feature type="region of interest" description="Disordered" evidence="1">
    <location>
        <begin position="72"/>
        <end position="93"/>
    </location>
</feature>